<dbReference type="Gene3D" id="2.60.120.10">
    <property type="entry name" value="Jelly Rolls"/>
    <property type="match status" value="1"/>
</dbReference>
<dbReference type="InterPro" id="IPR014710">
    <property type="entry name" value="RmlC-like_jellyroll"/>
</dbReference>
<protein>
    <recommendedName>
        <fullName evidence="2">dTDP-4-dehydrorhamnose 3,5-epimerase</fullName>
    </recommendedName>
</protein>
<dbReference type="SUPFAM" id="SSF51182">
    <property type="entry name" value="RmlC-like cupins"/>
    <property type="match status" value="1"/>
</dbReference>
<feature type="non-terminal residue" evidence="1">
    <location>
        <position position="27"/>
    </location>
</feature>
<sequence length="27" mass="3093">VTALSIPDVLLIEPKVFHDDRGFFFES</sequence>
<name>A0A382X0E7_9ZZZZ</name>
<evidence type="ECO:0008006" key="2">
    <source>
        <dbReference type="Google" id="ProtNLM"/>
    </source>
</evidence>
<evidence type="ECO:0000313" key="1">
    <source>
        <dbReference type="EMBL" id="SVD63878.1"/>
    </source>
</evidence>
<accession>A0A382X0E7</accession>
<feature type="non-terminal residue" evidence="1">
    <location>
        <position position="1"/>
    </location>
</feature>
<dbReference type="InterPro" id="IPR011051">
    <property type="entry name" value="RmlC_Cupin_sf"/>
</dbReference>
<dbReference type="AlphaFoldDB" id="A0A382X0E7"/>
<dbReference type="EMBL" id="UINC01163523">
    <property type="protein sequence ID" value="SVD63878.1"/>
    <property type="molecule type" value="Genomic_DNA"/>
</dbReference>
<reference evidence="1" key="1">
    <citation type="submission" date="2018-05" db="EMBL/GenBank/DDBJ databases">
        <authorList>
            <person name="Lanie J.A."/>
            <person name="Ng W.-L."/>
            <person name="Kazmierczak K.M."/>
            <person name="Andrzejewski T.M."/>
            <person name="Davidsen T.M."/>
            <person name="Wayne K.J."/>
            <person name="Tettelin H."/>
            <person name="Glass J.I."/>
            <person name="Rusch D."/>
            <person name="Podicherti R."/>
            <person name="Tsui H.-C.T."/>
            <person name="Winkler M.E."/>
        </authorList>
    </citation>
    <scope>NUCLEOTIDE SEQUENCE</scope>
</reference>
<proteinExistence type="predicted"/>
<organism evidence="1">
    <name type="scientific">marine metagenome</name>
    <dbReference type="NCBI Taxonomy" id="408172"/>
    <lineage>
        <taxon>unclassified sequences</taxon>
        <taxon>metagenomes</taxon>
        <taxon>ecological metagenomes</taxon>
    </lineage>
</organism>
<gene>
    <name evidence="1" type="ORF">METZ01_LOCUS416732</name>
</gene>